<accession>A0A4R7RZ88</accession>
<protein>
    <submittedName>
        <fullName evidence="1">Uncharacterized protein</fullName>
    </submittedName>
</protein>
<name>A0A4R7RZ88_9BACT</name>
<reference evidence="1 2" key="1">
    <citation type="submission" date="2019-03" db="EMBL/GenBank/DDBJ databases">
        <title>Genomic Encyclopedia of Archaeal and Bacterial Type Strains, Phase II (KMG-II): from individual species to whole genera.</title>
        <authorList>
            <person name="Goeker M."/>
        </authorList>
    </citation>
    <scope>NUCLEOTIDE SEQUENCE [LARGE SCALE GENOMIC DNA]</scope>
    <source>
        <strain evidence="1 2">ATCC 25309</strain>
    </source>
</reference>
<dbReference type="EMBL" id="SOCA01000003">
    <property type="protein sequence ID" value="TDU71181.1"/>
    <property type="molecule type" value="Genomic_DNA"/>
</dbReference>
<dbReference type="RefSeq" id="WP_133795357.1">
    <property type="nucleotide sequence ID" value="NZ_SOCA01000003.1"/>
</dbReference>
<dbReference type="AlphaFoldDB" id="A0A4R7RZ88"/>
<gene>
    <name evidence="1" type="ORF">EI77_02303</name>
</gene>
<organism evidence="1 2">
    <name type="scientific">Prosthecobacter fusiformis</name>
    <dbReference type="NCBI Taxonomy" id="48464"/>
    <lineage>
        <taxon>Bacteria</taxon>
        <taxon>Pseudomonadati</taxon>
        <taxon>Verrucomicrobiota</taxon>
        <taxon>Verrucomicrobiia</taxon>
        <taxon>Verrucomicrobiales</taxon>
        <taxon>Verrucomicrobiaceae</taxon>
        <taxon>Prosthecobacter</taxon>
    </lineage>
</organism>
<evidence type="ECO:0000313" key="1">
    <source>
        <dbReference type="EMBL" id="TDU71181.1"/>
    </source>
</evidence>
<sequence>MIDPDAVEEADIELCASGFDTLLMEEGQEELRSYQKMLVEMRATKCAQVVKDLLDWIDTTPDAYALDVVGQDKGRYNDLWRKYDAASCEELAKSIR</sequence>
<dbReference type="Proteomes" id="UP000295662">
    <property type="component" value="Unassembled WGS sequence"/>
</dbReference>
<keyword evidence="2" id="KW-1185">Reference proteome</keyword>
<evidence type="ECO:0000313" key="2">
    <source>
        <dbReference type="Proteomes" id="UP000295662"/>
    </source>
</evidence>
<proteinExistence type="predicted"/>
<comment type="caution">
    <text evidence="1">The sequence shown here is derived from an EMBL/GenBank/DDBJ whole genome shotgun (WGS) entry which is preliminary data.</text>
</comment>